<evidence type="ECO:0000256" key="6">
    <source>
        <dbReference type="ARBA" id="ARBA00029321"/>
    </source>
</evidence>
<dbReference type="GO" id="GO:0048029">
    <property type="term" value="F:monosaccharide binding"/>
    <property type="evidence" value="ECO:0007669"/>
    <property type="project" value="TreeGrafter"/>
</dbReference>
<comment type="pathway">
    <text evidence="7">Carbohydrate biosynthesis; gluconeogenesis.</text>
</comment>
<comment type="pathway">
    <text evidence="1 7 8">Carbohydrate degradation; glycolysis; D-glyceraldehyde 3-phosphate and glycerone phosphate from D-glucose: step 2/4.</text>
</comment>
<feature type="active site" evidence="7">
    <location>
        <position position="384"/>
    </location>
</feature>
<dbReference type="NCBIfam" id="NF001211">
    <property type="entry name" value="PRK00179.1"/>
    <property type="match status" value="1"/>
</dbReference>
<dbReference type="Proteomes" id="UP001139226">
    <property type="component" value="Unassembled WGS sequence"/>
</dbReference>
<dbReference type="Gene3D" id="3.40.50.10490">
    <property type="entry name" value="Glucose-6-phosphate isomerase like protein, domain 1"/>
    <property type="match status" value="2"/>
</dbReference>
<evidence type="ECO:0000256" key="8">
    <source>
        <dbReference type="RuleBase" id="RU000612"/>
    </source>
</evidence>
<evidence type="ECO:0000313" key="10">
    <source>
        <dbReference type="Proteomes" id="UP001139226"/>
    </source>
</evidence>
<dbReference type="AlphaFoldDB" id="A0A9X2AAZ5"/>
<gene>
    <name evidence="7 9" type="primary">pgi</name>
    <name evidence="9" type="ORF">ML462_05455</name>
</gene>
<dbReference type="PRINTS" id="PR00662">
    <property type="entry name" value="G6PISOMERASE"/>
</dbReference>
<comment type="similarity">
    <text evidence="2 7 8">Belongs to the GPI family.</text>
</comment>
<evidence type="ECO:0000313" key="9">
    <source>
        <dbReference type="EMBL" id="MCH4822613.1"/>
    </source>
</evidence>
<proteinExistence type="inferred from homology"/>
<dbReference type="RefSeq" id="WP_240712738.1">
    <property type="nucleotide sequence ID" value="NZ_JAKVTV010000001.1"/>
</dbReference>
<dbReference type="FunFam" id="3.40.50.10490:FF:000004">
    <property type="entry name" value="Glucose-6-phosphate isomerase"/>
    <property type="match status" value="1"/>
</dbReference>
<dbReference type="InterPro" id="IPR035476">
    <property type="entry name" value="SIS_PGI_1"/>
</dbReference>
<evidence type="ECO:0000256" key="7">
    <source>
        <dbReference type="HAMAP-Rule" id="MF_00473"/>
    </source>
</evidence>
<dbReference type="PANTHER" id="PTHR11469">
    <property type="entry name" value="GLUCOSE-6-PHOSPHATE ISOMERASE"/>
    <property type="match status" value="1"/>
</dbReference>
<dbReference type="Gene3D" id="1.10.1390.10">
    <property type="match status" value="1"/>
</dbReference>
<feature type="active site" evidence="7">
    <location>
        <position position="512"/>
    </location>
</feature>
<dbReference type="PANTHER" id="PTHR11469:SF1">
    <property type="entry name" value="GLUCOSE-6-PHOSPHATE ISOMERASE"/>
    <property type="match status" value="1"/>
</dbReference>
<feature type="active site" description="Proton donor" evidence="7">
    <location>
        <position position="353"/>
    </location>
</feature>
<dbReference type="GO" id="GO:0097367">
    <property type="term" value="F:carbohydrate derivative binding"/>
    <property type="evidence" value="ECO:0007669"/>
    <property type="project" value="InterPro"/>
</dbReference>
<protein>
    <recommendedName>
        <fullName evidence="7">Glucose-6-phosphate isomerase</fullName>
        <shortName evidence="7">GPI</shortName>
        <ecNumber evidence="7">5.3.1.9</ecNumber>
    </recommendedName>
    <alternativeName>
        <fullName evidence="7">Phosphoglucose isomerase</fullName>
        <shortName evidence="7">PGI</shortName>
    </alternativeName>
    <alternativeName>
        <fullName evidence="7">Phosphohexose isomerase</fullName>
        <shortName evidence="7">PHI</shortName>
    </alternativeName>
</protein>
<dbReference type="InterPro" id="IPR035482">
    <property type="entry name" value="SIS_PGI_2"/>
</dbReference>
<evidence type="ECO:0000256" key="1">
    <source>
        <dbReference type="ARBA" id="ARBA00004926"/>
    </source>
</evidence>
<evidence type="ECO:0000256" key="5">
    <source>
        <dbReference type="ARBA" id="ARBA00023235"/>
    </source>
</evidence>
<dbReference type="PROSITE" id="PS00765">
    <property type="entry name" value="P_GLUCOSE_ISOMERASE_1"/>
    <property type="match status" value="1"/>
</dbReference>
<dbReference type="GO" id="GO:0006096">
    <property type="term" value="P:glycolytic process"/>
    <property type="evidence" value="ECO:0007669"/>
    <property type="project" value="UniProtKB-UniRule"/>
</dbReference>
<accession>A0A9X2AAZ5</accession>
<dbReference type="Pfam" id="PF00342">
    <property type="entry name" value="PGI"/>
    <property type="match status" value="1"/>
</dbReference>
<dbReference type="InterPro" id="IPR046348">
    <property type="entry name" value="SIS_dom_sf"/>
</dbReference>
<reference evidence="9" key="1">
    <citation type="submission" date="2022-03" db="EMBL/GenBank/DDBJ databases">
        <title>Gramella crocea sp. nov., isolated from activated sludge of a seafood processing plant.</title>
        <authorList>
            <person name="Zhang X."/>
        </authorList>
    </citation>
    <scope>NUCLEOTIDE SEQUENCE</scope>
    <source>
        <strain evidence="9">YJ019</strain>
    </source>
</reference>
<evidence type="ECO:0000256" key="2">
    <source>
        <dbReference type="ARBA" id="ARBA00006604"/>
    </source>
</evidence>
<name>A0A9X2AAZ5_9FLAO</name>
<comment type="subcellular location">
    <subcellularLocation>
        <location evidence="7">Cytoplasm</location>
    </subcellularLocation>
</comment>
<organism evidence="9 10">
    <name type="scientific">Christiangramia lutea</name>
    <dbReference type="NCBI Taxonomy" id="1607951"/>
    <lineage>
        <taxon>Bacteria</taxon>
        <taxon>Pseudomonadati</taxon>
        <taxon>Bacteroidota</taxon>
        <taxon>Flavobacteriia</taxon>
        <taxon>Flavobacteriales</taxon>
        <taxon>Flavobacteriaceae</taxon>
        <taxon>Christiangramia</taxon>
    </lineage>
</organism>
<keyword evidence="4 7" id="KW-0324">Glycolysis</keyword>
<dbReference type="CDD" id="cd05016">
    <property type="entry name" value="SIS_PGI_2"/>
    <property type="match status" value="1"/>
</dbReference>
<dbReference type="PROSITE" id="PS00174">
    <property type="entry name" value="P_GLUCOSE_ISOMERASE_2"/>
    <property type="match status" value="1"/>
</dbReference>
<keyword evidence="7" id="KW-0963">Cytoplasm</keyword>
<dbReference type="InterPro" id="IPR023096">
    <property type="entry name" value="G6P_Isomerase_C"/>
</dbReference>
<dbReference type="GO" id="GO:0051156">
    <property type="term" value="P:glucose 6-phosphate metabolic process"/>
    <property type="evidence" value="ECO:0007669"/>
    <property type="project" value="TreeGrafter"/>
</dbReference>
<dbReference type="PROSITE" id="PS51463">
    <property type="entry name" value="P_GLUCOSE_ISOMERASE_3"/>
    <property type="match status" value="1"/>
</dbReference>
<dbReference type="GO" id="GO:0004347">
    <property type="term" value="F:glucose-6-phosphate isomerase activity"/>
    <property type="evidence" value="ECO:0007669"/>
    <property type="project" value="UniProtKB-UniRule"/>
</dbReference>
<dbReference type="EC" id="5.3.1.9" evidence="7"/>
<keyword evidence="10" id="KW-1185">Reference proteome</keyword>
<dbReference type="GO" id="GO:0005829">
    <property type="term" value="C:cytosol"/>
    <property type="evidence" value="ECO:0007669"/>
    <property type="project" value="TreeGrafter"/>
</dbReference>
<keyword evidence="3 7" id="KW-0312">Gluconeogenesis</keyword>
<dbReference type="InterPro" id="IPR001672">
    <property type="entry name" value="G6P_Isomerase"/>
</dbReference>
<keyword evidence="5 7" id="KW-0413">Isomerase</keyword>
<dbReference type="SUPFAM" id="SSF53697">
    <property type="entry name" value="SIS domain"/>
    <property type="match status" value="1"/>
</dbReference>
<evidence type="ECO:0000256" key="3">
    <source>
        <dbReference type="ARBA" id="ARBA00022432"/>
    </source>
</evidence>
<dbReference type="InterPro" id="IPR018189">
    <property type="entry name" value="Phosphoglucose_isomerase_CS"/>
</dbReference>
<dbReference type="EMBL" id="JAKVTV010000001">
    <property type="protein sequence ID" value="MCH4822613.1"/>
    <property type="molecule type" value="Genomic_DNA"/>
</dbReference>
<dbReference type="GO" id="GO:0006094">
    <property type="term" value="P:gluconeogenesis"/>
    <property type="evidence" value="ECO:0007669"/>
    <property type="project" value="UniProtKB-UniRule"/>
</dbReference>
<dbReference type="HAMAP" id="MF_00473">
    <property type="entry name" value="G6P_isomerase"/>
    <property type="match status" value="1"/>
</dbReference>
<evidence type="ECO:0000256" key="4">
    <source>
        <dbReference type="ARBA" id="ARBA00023152"/>
    </source>
</evidence>
<comment type="caution">
    <text evidence="9">The sequence shown here is derived from an EMBL/GenBank/DDBJ whole genome shotgun (WGS) entry which is preliminary data.</text>
</comment>
<dbReference type="CDD" id="cd05015">
    <property type="entry name" value="SIS_PGI_1"/>
    <property type="match status" value="1"/>
</dbReference>
<comment type="catalytic activity">
    <reaction evidence="6 7 8">
        <text>alpha-D-glucose 6-phosphate = beta-D-fructose 6-phosphate</text>
        <dbReference type="Rhea" id="RHEA:11816"/>
        <dbReference type="ChEBI" id="CHEBI:57634"/>
        <dbReference type="ChEBI" id="CHEBI:58225"/>
        <dbReference type="EC" id="5.3.1.9"/>
    </reaction>
</comment>
<sequence length="543" mass="61925">MKNINPTTTKAWKELEDHFGKIENEHMRDMFKNDADRAEKFTIKWEDFYVDLSKNRITEDTRDLLLKLAEECKLEEAINSYFTGEAINQTENRPVLHTALRAGKDAEIKVRGENVIPEVEEVKTRIKNFSNEIIGGNRKGYTGKPFTDIVNIGIGGSDLGPVMVTESLEFYKNHLNMHFISNVDGDHVHETIKNLNPETTLFVIVSKTFTTMETLSNASTVREWFLKSVPEEEVSKHFVAVSTNLEKVEAFGIDPKNIFPMWDWVGGRFSLWSAVGLSISLAIGYENFASLLEGARKMDDHFKTTAFKENLPVQMALLTIWYNNFFKAESEAVIPYSQYLDKFPSYLQQAIMESNGKSVDRNGEKVDYETGTIIWGEPGTNSQHAFFQLIHQGTKLIPADFIGFKESLFGDKGHHDKLMANYFAQTEALLNGKTSEKVELELKSKKFSQEEIDRISSFKVFEGNKPTSTLLVDKLTPESMGKLIALYEHKIFVQGIIWNIFSYDQWGVELGKQLATKILMEFANRNVDEHDSSTGNLLKYYLS</sequence>
<comment type="function">
    <text evidence="7">Catalyzes the reversible isomerization of glucose-6-phosphate to fructose-6-phosphate.</text>
</comment>